<comment type="similarity">
    <text evidence="1 5">Belongs to the bacterial ribosomal protein bL28 family.</text>
</comment>
<evidence type="ECO:0000256" key="2">
    <source>
        <dbReference type="ARBA" id="ARBA00022980"/>
    </source>
</evidence>
<reference evidence="6 7" key="2">
    <citation type="submission" date="2018-09" db="EMBL/GenBank/DDBJ databases">
        <title>Genome of Sphaerochaeta halotolerans strain 4-11.</title>
        <authorList>
            <person name="Nazina T.N."/>
            <person name="Sokolova D.S."/>
        </authorList>
    </citation>
    <scope>NUCLEOTIDE SEQUENCE [LARGE SCALE GENOMIC DNA]</scope>
    <source>
        <strain evidence="6 7">4-11</strain>
    </source>
</reference>
<evidence type="ECO:0000313" key="7">
    <source>
        <dbReference type="Proteomes" id="UP000264002"/>
    </source>
</evidence>
<evidence type="ECO:0000256" key="5">
    <source>
        <dbReference type="HAMAP-Rule" id="MF_00373"/>
    </source>
</evidence>
<dbReference type="HAMAP" id="MF_00373">
    <property type="entry name" value="Ribosomal_bL28"/>
    <property type="match status" value="1"/>
</dbReference>
<keyword evidence="2 5" id="KW-0689">Ribosomal protein</keyword>
<dbReference type="InterPro" id="IPR050096">
    <property type="entry name" value="Bacterial_rp_bL28"/>
</dbReference>
<dbReference type="SUPFAM" id="SSF143800">
    <property type="entry name" value="L28p-like"/>
    <property type="match status" value="1"/>
</dbReference>
<gene>
    <name evidence="5 6" type="primary">rpmB</name>
    <name evidence="6" type="ORF">DYP60_06115</name>
</gene>
<dbReference type="Proteomes" id="UP000264002">
    <property type="component" value="Unassembled WGS sequence"/>
</dbReference>
<evidence type="ECO:0000256" key="4">
    <source>
        <dbReference type="ARBA" id="ARBA00035174"/>
    </source>
</evidence>
<dbReference type="GO" id="GO:0003735">
    <property type="term" value="F:structural constituent of ribosome"/>
    <property type="evidence" value="ECO:0007669"/>
    <property type="project" value="InterPro"/>
</dbReference>
<keyword evidence="3 5" id="KW-0687">Ribonucleoprotein</keyword>
<evidence type="ECO:0000313" key="6">
    <source>
        <dbReference type="EMBL" id="RFU95198.1"/>
    </source>
</evidence>
<evidence type="ECO:0000256" key="3">
    <source>
        <dbReference type="ARBA" id="ARBA00023274"/>
    </source>
</evidence>
<keyword evidence="7" id="KW-1185">Reference proteome</keyword>
<dbReference type="InterPro" id="IPR034704">
    <property type="entry name" value="Ribosomal_bL28/bL31-like_sf"/>
</dbReference>
<dbReference type="OrthoDB" id="9805609at2"/>
<protein>
    <recommendedName>
        <fullName evidence="4 5">Large ribosomal subunit protein bL28</fullName>
    </recommendedName>
</protein>
<dbReference type="InterPro" id="IPR026569">
    <property type="entry name" value="Ribosomal_bL28"/>
</dbReference>
<reference evidence="7" key="1">
    <citation type="submission" date="2018-08" db="EMBL/GenBank/DDBJ databases">
        <authorList>
            <person name="Grouzdev D.S."/>
            <person name="Krutkina M.S."/>
        </authorList>
    </citation>
    <scope>NUCLEOTIDE SEQUENCE [LARGE SCALE GENOMIC DNA]</scope>
    <source>
        <strain evidence="7">4-11</strain>
    </source>
</reference>
<dbReference type="InterPro" id="IPR001383">
    <property type="entry name" value="Ribosomal_bL28_bact-type"/>
</dbReference>
<comment type="caution">
    <text evidence="6">The sequence shown here is derived from an EMBL/GenBank/DDBJ whole genome shotgun (WGS) entry which is preliminary data.</text>
</comment>
<dbReference type="InterPro" id="IPR037147">
    <property type="entry name" value="Ribosomal_bL28_sf"/>
</dbReference>
<dbReference type="RefSeq" id="WP_117330006.1">
    <property type="nucleotide sequence ID" value="NZ_QUWK01000005.1"/>
</dbReference>
<dbReference type="Pfam" id="PF00830">
    <property type="entry name" value="Ribosomal_L28"/>
    <property type="match status" value="1"/>
</dbReference>
<proteinExistence type="inferred from homology"/>
<dbReference type="EMBL" id="QUWK01000005">
    <property type="protein sequence ID" value="RFU95198.1"/>
    <property type="molecule type" value="Genomic_DNA"/>
</dbReference>
<dbReference type="Gene3D" id="2.30.170.40">
    <property type="entry name" value="Ribosomal protein L28/L24"/>
    <property type="match status" value="1"/>
</dbReference>
<organism evidence="6 7">
    <name type="scientific">Sphaerochaeta halotolerans</name>
    <dbReference type="NCBI Taxonomy" id="2293840"/>
    <lineage>
        <taxon>Bacteria</taxon>
        <taxon>Pseudomonadati</taxon>
        <taxon>Spirochaetota</taxon>
        <taxon>Spirochaetia</taxon>
        <taxon>Spirochaetales</taxon>
        <taxon>Sphaerochaetaceae</taxon>
        <taxon>Sphaerochaeta</taxon>
    </lineage>
</organism>
<dbReference type="AlphaFoldDB" id="A0A372MIH9"/>
<dbReference type="NCBIfam" id="TIGR00009">
    <property type="entry name" value="L28"/>
    <property type="match status" value="1"/>
</dbReference>
<dbReference type="GO" id="GO:1990904">
    <property type="term" value="C:ribonucleoprotein complex"/>
    <property type="evidence" value="ECO:0007669"/>
    <property type="project" value="UniProtKB-KW"/>
</dbReference>
<sequence>MARRCEICGKGTVAGNNVPRKGQAKKHGGVGQHIGVTTKRVFRPNIVSVKTLVKGTPRTIKVCTRCLRSGKIEKLV</sequence>
<dbReference type="PANTHER" id="PTHR39080:SF1">
    <property type="entry name" value="LARGE RIBOSOMAL SUBUNIT PROTEIN BL28A"/>
    <property type="match status" value="1"/>
</dbReference>
<dbReference type="GO" id="GO:0005840">
    <property type="term" value="C:ribosome"/>
    <property type="evidence" value="ECO:0007669"/>
    <property type="project" value="UniProtKB-KW"/>
</dbReference>
<dbReference type="PANTHER" id="PTHR39080">
    <property type="entry name" value="50S RIBOSOMAL PROTEIN L28"/>
    <property type="match status" value="1"/>
</dbReference>
<name>A0A372MIH9_9SPIR</name>
<accession>A0A372MIH9</accession>
<dbReference type="GO" id="GO:0006412">
    <property type="term" value="P:translation"/>
    <property type="evidence" value="ECO:0007669"/>
    <property type="project" value="UniProtKB-UniRule"/>
</dbReference>
<evidence type="ECO:0000256" key="1">
    <source>
        <dbReference type="ARBA" id="ARBA00008760"/>
    </source>
</evidence>